<dbReference type="Proteomes" id="UP000828390">
    <property type="component" value="Unassembled WGS sequence"/>
</dbReference>
<evidence type="ECO:0000313" key="1">
    <source>
        <dbReference type="EMBL" id="KAH3786698.1"/>
    </source>
</evidence>
<name>A0A9D4EVS3_DREPO</name>
<reference evidence="1" key="1">
    <citation type="journal article" date="2019" name="bioRxiv">
        <title>The Genome of the Zebra Mussel, Dreissena polymorpha: A Resource for Invasive Species Research.</title>
        <authorList>
            <person name="McCartney M.A."/>
            <person name="Auch B."/>
            <person name="Kono T."/>
            <person name="Mallez S."/>
            <person name="Zhang Y."/>
            <person name="Obille A."/>
            <person name="Becker A."/>
            <person name="Abrahante J.E."/>
            <person name="Garbe J."/>
            <person name="Badalamenti J.P."/>
            <person name="Herman A."/>
            <person name="Mangelson H."/>
            <person name="Liachko I."/>
            <person name="Sullivan S."/>
            <person name="Sone E.D."/>
            <person name="Koren S."/>
            <person name="Silverstein K.A.T."/>
            <person name="Beckman K.B."/>
            <person name="Gohl D.M."/>
        </authorList>
    </citation>
    <scope>NUCLEOTIDE SEQUENCE</scope>
    <source>
        <strain evidence="1">Duluth1</strain>
        <tissue evidence="1">Whole animal</tissue>
    </source>
</reference>
<sequence>MKGQQMSQSDLASHSQALYSLLMKPVVKSTPAWNEAFINIQMLANCMDSYKTYLHEQLETQTENQKQLHPCKPVSENATVEHRKKVDFIAQRYSRIDQVMRDADEMSTVFFYETLHLKDQFEDSKQRSRFFENLFLTVPVFIIRYCPGGSRVTTSCLIKYADNKPPEAKILIDGARLLNKIQSRLNEVHTRAQKKAFKEKIDLITTMTPAVRSFIYSHLTTDGSASCNPEM</sequence>
<proteinExistence type="predicted"/>
<organism evidence="1 2">
    <name type="scientific">Dreissena polymorpha</name>
    <name type="common">Zebra mussel</name>
    <name type="synonym">Mytilus polymorpha</name>
    <dbReference type="NCBI Taxonomy" id="45954"/>
    <lineage>
        <taxon>Eukaryota</taxon>
        <taxon>Metazoa</taxon>
        <taxon>Spiralia</taxon>
        <taxon>Lophotrochozoa</taxon>
        <taxon>Mollusca</taxon>
        <taxon>Bivalvia</taxon>
        <taxon>Autobranchia</taxon>
        <taxon>Heteroconchia</taxon>
        <taxon>Euheterodonta</taxon>
        <taxon>Imparidentia</taxon>
        <taxon>Neoheterodontei</taxon>
        <taxon>Myida</taxon>
        <taxon>Dreissenoidea</taxon>
        <taxon>Dreissenidae</taxon>
        <taxon>Dreissena</taxon>
    </lineage>
</organism>
<accession>A0A9D4EVS3</accession>
<dbReference type="EMBL" id="JAIWYP010000008">
    <property type="protein sequence ID" value="KAH3786698.1"/>
    <property type="molecule type" value="Genomic_DNA"/>
</dbReference>
<gene>
    <name evidence="1" type="ORF">DPMN_164807</name>
</gene>
<evidence type="ECO:0000313" key="2">
    <source>
        <dbReference type="Proteomes" id="UP000828390"/>
    </source>
</evidence>
<reference evidence="1" key="2">
    <citation type="submission" date="2020-11" db="EMBL/GenBank/DDBJ databases">
        <authorList>
            <person name="McCartney M.A."/>
            <person name="Auch B."/>
            <person name="Kono T."/>
            <person name="Mallez S."/>
            <person name="Becker A."/>
            <person name="Gohl D.M."/>
            <person name="Silverstein K.A.T."/>
            <person name="Koren S."/>
            <person name="Bechman K.B."/>
            <person name="Herman A."/>
            <person name="Abrahante J.E."/>
            <person name="Garbe J."/>
        </authorList>
    </citation>
    <scope>NUCLEOTIDE SEQUENCE</scope>
    <source>
        <strain evidence="1">Duluth1</strain>
        <tissue evidence="1">Whole animal</tissue>
    </source>
</reference>
<comment type="caution">
    <text evidence="1">The sequence shown here is derived from an EMBL/GenBank/DDBJ whole genome shotgun (WGS) entry which is preliminary data.</text>
</comment>
<protein>
    <submittedName>
        <fullName evidence="1">Uncharacterized protein</fullName>
    </submittedName>
</protein>
<dbReference type="AlphaFoldDB" id="A0A9D4EVS3"/>
<keyword evidence="2" id="KW-1185">Reference proteome</keyword>